<dbReference type="InterPro" id="IPR046783">
    <property type="entry name" value="HTH_63"/>
</dbReference>
<feature type="region of interest" description="Disordered" evidence="1">
    <location>
        <begin position="146"/>
        <end position="193"/>
    </location>
</feature>
<accession>L9X4P3</accession>
<organism evidence="2 3">
    <name type="scientific">Natronococcus jeotgali DSM 18795</name>
    <dbReference type="NCBI Taxonomy" id="1227498"/>
    <lineage>
        <taxon>Archaea</taxon>
        <taxon>Methanobacteriati</taxon>
        <taxon>Methanobacteriota</taxon>
        <taxon>Stenosarchaea group</taxon>
        <taxon>Halobacteria</taxon>
        <taxon>Halobacteriales</taxon>
        <taxon>Natrialbaceae</taxon>
        <taxon>Natronococcus</taxon>
    </lineage>
</organism>
<dbReference type="RefSeq" id="WP_008424688.1">
    <property type="nucleotide sequence ID" value="NZ_AOIA01000125.1"/>
</dbReference>
<dbReference type="EMBL" id="AOIA01000125">
    <property type="protein sequence ID" value="ELY56431.1"/>
    <property type="molecule type" value="Genomic_DNA"/>
</dbReference>
<keyword evidence="3" id="KW-1185">Reference proteome</keyword>
<reference evidence="2 3" key="1">
    <citation type="journal article" date="2014" name="PLoS Genet.">
        <title>Phylogenetically driven sequencing of extremely halophilic archaea reveals strategies for static and dynamic osmo-response.</title>
        <authorList>
            <person name="Becker E.A."/>
            <person name="Seitzer P.M."/>
            <person name="Tritt A."/>
            <person name="Larsen D."/>
            <person name="Krusor M."/>
            <person name="Yao A.I."/>
            <person name="Wu D."/>
            <person name="Madern D."/>
            <person name="Eisen J.A."/>
            <person name="Darling A.E."/>
            <person name="Facciotti M.T."/>
        </authorList>
    </citation>
    <scope>NUCLEOTIDE SEQUENCE [LARGE SCALE GENOMIC DNA]</scope>
    <source>
        <strain evidence="2 3">DSM 18795</strain>
    </source>
</reference>
<comment type="caution">
    <text evidence="2">The sequence shown here is derived from an EMBL/GenBank/DDBJ whole genome shotgun (WGS) entry which is preliminary data.</text>
</comment>
<evidence type="ECO:0000256" key="1">
    <source>
        <dbReference type="SAM" id="MobiDB-lite"/>
    </source>
</evidence>
<dbReference type="Pfam" id="PF20575">
    <property type="entry name" value="HTH_63"/>
    <property type="match status" value="1"/>
</dbReference>
<gene>
    <name evidence="2" type="ORF">C492_14601</name>
</gene>
<sequence length="193" mass="20668">MSAGDPAVPTGNGALENPLRVDCYVRPTVPTAVEDVLEAVADRLEELRADGVVDEYRIVPWPPDGPATDGNGSARDGLMDAFEDWAERRGYSLEPAFRRREVPPSPLRADGDSLERVRVPLVALALYEATDGDDRAGATLRGVVPHAERTDAGATRTHTVEEWLSAAERDGTSTDESPGAARGEQVPIPEGGR</sequence>
<dbReference type="AlphaFoldDB" id="L9X4P3"/>
<protein>
    <submittedName>
        <fullName evidence="2">Uncharacterized protein</fullName>
    </submittedName>
</protein>
<dbReference type="OrthoDB" id="241883at2157"/>
<dbReference type="STRING" id="1227498.C492_14601"/>
<dbReference type="Proteomes" id="UP000011531">
    <property type="component" value="Unassembled WGS sequence"/>
</dbReference>
<evidence type="ECO:0000313" key="2">
    <source>
        <dbReference type="EMBL" id="ELY56431.1"/>
    </source>
</evidence>
<evidence type="ECO:0000313" key="3">
    <source>
        <dbReference type="Proteomes" id="UP000011531"/>
    </source>
</evidence>
<proteinExistence type="predicted"/>
<name>L9X4P3_9EURY</name>